<dbReference type="GO" id="GO:0016874">
    <property type="term" value="F:ligase activity"/>
    <property type="evidence" value="ECO:0007669"/>
    <property type="project" value="UniProtKB-KW"/>
</dbReference>
<dbReference type="Gene3D" id="3.30.1490.20">
    <property type="entry name" value="ATP-grasp fold, A domain"/>
    <property type="match status" value="1"/>
</dbReference>
<evidence type="ECO:0000313" key="6">
    <source>
        <dbReference type="EMBL" id="MDE1244036.1"/>
    </source>
</evidence>
<dbReference type="PANTHER" id="PTHR43585:SF2">
    <property type="entry name" value="ATP-GRASP ENZYME FSQD"/>
    <property type="match status" value="1"/>
</dbReference>
<reference evidence="6" key="1">
    <citation type="submission" date="2022-02" db="EMBL/GenBank/DDBJ databases">
        <title>Emergence and expansion in Europe of a Vibrio aestuarianus clonal complex pathogenic for oysters.</title>
        <authorList>
            <person name="Mesnil A."/>
            <person name="Travers M.-A."/>
        </authorList>
    </citation>
    <scope>NUCLEOTIDE SEQUENCE</scope>
    <source>
        <strain evidence="6">19_064_11T1</strain>
    </source>
</reference>
<dbReference type="Pfam" id="PF13535">
    <property type="entry name" value="ATP-grasp_4"/>
    <property type="match status" value="1"/>
</dbReference>
<evidence type="ECO:0000259" key="5">
    <source>
        <dbReference type="PROSITE" id="PS50975"/>
    </source>
</evidence>
<name>A0A9X4EXE0_9VIBR</name>
<dbReference type="Gene3D" id="3.30.470.20">
    <property type="entry name" value="ATP-grasp fold, B domain"/>
    <property type="match status" value="1"/>
</dbReference>
<dbReference type="AlphaFoldDB" id="A0A9X4EXE0"/>
<dbReference type="PANTHER" id="PTHR43585">
    <property type="entry name" value="FUMIPYRROLE BIOSYNTHESIS PROTEIN C"/>
    <property type="match status" value="1"/>
</dbReference>
<dbReference type="Pfam" id="PF18603">
    <property type="entry name" value="LAL_C2"/>
    <property type="match status" value="1"/>
</dbReference>
<dbReference type="PROSITE" id="PS50975">
    <property type="entry name" value="ATP_GRASP"/>
    <property type="match status" value="1"/>
</dbReference>
<sequence length="429" mass="46815">MKLLNIEVTSRGAVFDTRYDIFRKNGAEVYHLTMAYQASVYPHFSGVRHLPTQTLDSVVEVARQWHQKIGFDAVITTDEASVLSAAAIADDISLPGVSLNAAAKSRNKYYMRQAHQANGAPCPDFKLCYSLESALEAAETIGYPVVIKPTLGGNAEHVYLVRDEQTLKERFPVASAANQAYSYCVHEASSDALGPNAMLVEGYLSGSEHCIEAWVFEGKAHIGSIADRLSVELDIFDNDLYRTPSALTDSQVDLLAAALQAGVEAQSITHGVVHAEFRFHQGQPYIVEIAARVGGGSLSKMAQLSYGYCPITTAYLIATNQPPTHATLSPTGKVAVGLTMLCRQGRIKDIRVPELVTNHPQVFNLAILAKPGDVHRRPPEGNDMFGYIGVTGQSQQEAIELAGRLFEEIQIDFYTNSALEDVHFVKENS</sequence>
<evidence type="ECO:0000256" key="2">
    <source>
        <dbReference type="ARBA" id="ARBA00022741"/>
    </source>
</evidence>
<proteinExistence type="predicted"/>
<evidence type="ECO:0000256" key="4">
    <source>
        <dbReference type="PROSITE-ProRule" id="PRU00409"/>
    </source>
</evidence>
<evidence type="ECO:0000313" key="7">
    <source>
        <dbReference type="Proteomes" id="UP001140979"/>
    </source>
</evidence>
<dbReference type="GO" id="GO:0046872">
    <property type="term" value="F:metal ion binding"/>
    <property type="evidence" value="ECO:0007669"/>
    <property type="project" value="InterPro"/>
</dbReference>
<dbReference type="InterPro" id="IPR040570">
    <property type="entry name" value="LAL_C2"/>
</dbReference>
<organism evidence="6 7">
    <name type="scientific">Vibrio aestuarianus</name>
    <dbReference type="NCBI Taxonomy" id="28171"/>
    <lineage>
        <taxon>Bacteria</taxon>
        <taxon>Pseudomonadati</taxon>
        <taxon>Pseudomonadota</taxon>
        <taxon>Gammaproteobacteria</taxon>
        <taxon>Vibrionales</taxon>
        <taxon>Vibrionaceae</taxon>
        <taxon>Vibrio</taxon>
    </lineage>
</organism>
<evidence type="ECO:0000256" key="3">
    <source>
        <dbReference type="ARBA" id="ARBA00022840"/>
    </source>
</evidence>
<dbReference type="InterPro" id="IPR052032">
    <property type="entry name" value="ATP-dep_AA_Ligase"/>
</dbReference>
<dbReference type="InterPro" id="IPR013815">
    <property type="entry name" value="ATP_grasp_subdomain_1"/>
</dbReference>
<protein>
    <submittedName>
        <fullName evidence="6">ATP-grasp domain-containing protein</fullName>
    </submittedName>
</protein>
<dbReference type="GO" id="GO:0005524">
    <property type="term" value="F:ATP binding"/>
    <property type="evidence" value="ECO:0007669"/>
    <property type="project" value="UniProtKB-UniRule"/>
</dbReference>
<gene>
    <name evidence="6" type="ORF">L9W94_18220</name>
</gene>
<dbReference type="Proteomes" id="UP001140979">
    <property type="component" value="Unassembled WGS sequence"/>
</dbReference>
<dbReference type="Gene3D" id="3.40.50.20">
    <property type="match status" value="1"/>
</dbReference>
<dbReference type="InterPro" id="IPR011761">
    <property type="entry name" value="ATP-grasp"/>
</dbReference>
<dbReference type="EMBL" id="JAKNBA010000051">
    <property type="protein sequence ID" value="MDE1244036.1"/>
    <property type="molecule type" value="Genomic_DNA"/>
</dbReference>
<accession>A0A9X4EXE0</accession>
<keyword evidence="3 4" id="KW-0067">ATP-binding</keyword>
<keyword evidence="2 4" id="KW-0547">Nucleotide-binding</keyword>
<dbReference type="RefSeq" id="WP_274683870.1">
    <property type="nucleotide sequence ID" value="NZ_JAKNBA010000051.1"/>
</dbReference>
<evidence type="ECO:0000256" key="1">
    <source>
        <dbReference type="ARBA" id="ARBA00022598"/>
    </source>
</evidence>
<feature type="domain" description="ATP-grasp" evidence="5">
    <location>
        <begin position="112"/>
        <end position="319"/>
    </location>
</feature>
<keyword evidence="1" id="KW-0436">Ligase</keyword>
<dbReference type="SUPFAM" id="SSF56059">
    <property type="entry name" value="Glutathione synthetase ATP-binding domain-like"/>
    <property type="match status" value="1"/>
</dbReference>
<comment type="caution">
    <text evidence="6">The sequence shown here is derived from an EMBL/GenBank/DDBJ whole genome shotgun (WGS) entry which is preliminary data.</text>
</comment>